<evidence type="ECO:0000256" key="3">
    <source>
        <dbReference type="ARBA" id="ARBA00022723"/>
    </source>
</evidence>
<dbReference type="HAMAP" id="MF_01554_B">
    <property type="entry name" value="GlmM_B"/>
    <property type="match status" value="1"/>
</dbReference>
<dbReference type="GO" id="GO:0004615">
    <property type="term" value="F:phosphomannomutase activity"/>
    <property type="evidence" value="ECO:0007669"/>
    <property type="project" value="TreeGrafter"/>
</dbReference>
<dbReference type="GO" id="GO:0009252">
    <property type="term" value="P:peptidoglycan biosynthetic process"/>
    <property type="evidence" value="ECO:0007669"/>
    <property type="project" value="TreeGrafter"/>
</dbReference>
<dbReference type="PANTHER" id="PTHR42946">
    <property type="entry name" value="PHOSPHOHEXOSE MUTASE"/>
    <property type="match status" value="1"/>
</dbReference>
<feature type="binding site" evidence="9">
    <location>
        <position position="243"/>
    </location>
    <ligand>
        <name>Mg(2+)</name>
        <dbReference type="ChEBI" id="CHEBI:18420"/>
    </ligand>
</feature>
<dbReference type="InterPro" id="IPR006352">
    <property type="entry name" value="GlmM_bact"/>
</dbReference>
<gene>
    <name evidence="9 16" type="primary">glmM</name>
    <name evidence="16" type="ORF">KTH89_08685</name>
</gene>
<keyword evidence="4 9" id="KW-0460">Magnesium</keyword>
<evidence type="ECO:0000256" key="9">
    <source>
        <dbReference type="HAMAP-Rule" id="MF_01554"/>
    </source>
</evidence>
<proteinExistence type="inferred from homology"/>
<keyword evidence="3 9" id="KW-0479">Metal-binding</keyword>
<feature type="domain" description="Alpha-D-phosphohexomutase C-terminal" evidence="12">
    <location>
        <begin position="374"/>
        <end position="442"/>
    </location>
</feature>
<comment type="similarity">
    <text evidence="1 9 10">Belongs to the phosphohexose mutase family.</text>
</comment>
<dbReference type="GO" id="GO:0008966">
    <property type="term" value="F:phosphoglucosamine mutase activity"/>
    <property type="evidence" value="ECO:0007669"/>
    <property type="project" value="UniProtKB-UniRule"/>
</dbReference>
<dbReference type="FunFam" id="3.30.310.50:FF:000001">
    <property type="entry name" value="Phosphoglucosamine mutase"/>
    <property type="match status" value="1"/>
</dbReference>
<evidence type="ECO:0000256" key="11">
    <source>
        <dbReference type="RuleBase" id="RU004327"/>
    </source>
</evidence>
<dbReference type="Pfam" id="PF02879">
    <property type="entry name" value="PGM_PMM_II"/>
    <property type="match status" value="1"/>
</dbReference>
<dbReference type="FunFam" id="3.40.120.10:FF:000001">
    <property type="entry name" value="Phosphoglucosamine mutase"/>
    <property type="match status" value="1"/>
</dbReference>
<evidence type="ECO:0000259" key="15">
    <source>
        <dbReference type="Pfam" id="PF02880"/>
    </source>
</evidence>
<dbReference type="Pfam" id="PF02878">
    <property type="entry name" value="PGM_PMM_I"/>
    <property type="match status" value="1"/>
</dbReference>
<feature type="domain" description="Alpha-D-phosphohexomutase alpha/beta/alpha" evidence="13">
    <location>
        <begin position="3"/>
        <end position="135"/>
    </location>
</feature>
<dbReference type="PRINTS" id="PR00509">
    <property type="entry name" value="PGMPMM"/>
</dbReference>
<keyword evidence="2 9" id="KW-0597">Phosphoprotein</keyword>
<evidence type="ECO:0000313" key="17">
    <source>
        <dbReference type="Proteomes" id="UP000712157"/>
    </source>
</evidence>
<dbReference type="GO" id="GO:0005975">
    <property type="term" value="P:carbohydrate metabolic process"/>
    <property type="evidence" value="ECO:0007669"/>
    <property type="project" value="InterPro"/>
</dbReference>
<dbReference type="InterPro" id="IPR050060">
    <property type="entry name" value="Phosphoglucosamine_mutase"/>
</dbReference>
<comment type="catalytic activity">
    <reaction evidence="6 9 11">
        <text>alpha-D-glucosamine 1-phosphate = D-glucosamine 6-phosphate</text>
        <dbReference type="Rhea" id="RHEA:23424"/>
        <dbReference type="ChEBI" id="CHEBI:58516"/>
        <dbReference type="ChEBI" id="CHEBI:58725"/>
        <dbReference type="EC" id="5.4.2.10"/>
    </reaction>
</comment>
<reference evidence="16" key="1">
    <citation type="submission" date="2021-06" db="EMBL/GenBank/DDBJ databases">
        <title>Description of novel taxa of the family Lachnospiraceae.</title>
        <authorList>
            <person name="Chaplin A.V."/>
            <person name="Sokolova S.R."/>
            <person name="Pikina A.P."/>
            <person name="Korzhanova M."/>
            <person name="Belova V."/>
            <person name="Korostin D."/>
            <person name="Efimov B.A."/>
        </authorList>
    </citation>
    <scope>NUCLEOTIDE SEQUENCE</scope>
    <source>
        <strain evidence="16">ASD5720</strain>
    </source>
</reference>
<evidence type="ECO:0000256" key="7">
    <source>
        <dbReference type="ARBA" id="ARBA00066330"/>
    </source>
</evidence>
<dbReference type="GO" id="GO:0000287">
    <property type="term" value="F:magnesium ion binding"/>
    <property type="evidence" value="ECO:0007669"/>
    <property type="project" value="UniProtKB-UniRule"/>
</dbReference>
<dbReference type="Proteomes" id="UP000712157">
    <property type="component" value="Unassembled WGS sequence"/>
</dbReference>
<sequence>MGRLFGTDGVRGVANTELTPTLAMQLGQAGAYVLTKENEHKPTILVGCDTRISGGMLANALMAGICSVGANAVYIGVLPTPAVAYLTRKYQVDAGVVISASHNPVEFNGIKFFNGSGYKLSDALEDEIEEIIRNGMKDLPVPVGPMVGHVSYRFDAREDYIEFAKSVVDVDLKGMKIVVDCAEGASYYTAIETLTELGADVVAIHTDPDGTNINANCGSTHMEELMARVVYEKASLGLAFDGDADRLLAVDEQGKVVDGDQLMGICGYYLKEQGKLKQNTIVATVMSNLGFFLMGKKNGLVIEQTKVGDRYVLERMIEAGYNLGGEQSGHIIFLDENTTGDGLISALHLLEVVSKTGKPLSELASIMQVMPQALINAKVPTHKKDRYMEYPEIAAAIKELEDKFAGEGRVLIRPSGTEPLVRVMIEGKDQKLIEKEAKKLADLITKTML</sequence>
<dbReference type="SUPFAM" id="SSF53738">
    <property type="entry name" value="Phosphoglucomutase, first 3 domains"/>
    <property type="match status" value="3"/>
</dbReference>
<comment type="function">
    <text evidence="9 11">Catalyzes the conversion of glucosamine-6-phosphate to glucosamine-1-phosphate.</text>
</comment>
<feature type="domain" description="Alpha-D-phosphohexomutase alpha/beta/alpha" evidence="14">
    <location>
        <begin position="158"/>
        <end position="254"/>
    </location>
</feature>
<feature type="active site" description="Phosphoserine intermediate" evidence="9">
    <location>
        <position position="101"/>
    </location>
</feature>
<comment type="PTM">
    <text evidence="9">Activated by phosphorylation.</text>
</comment>
<feature type="binding site" evidence="9">
    <location>
        <position position="241"/>
    </location>
    <ligand>
        <name>Mg(2+)</name>
        <dbReference type="ChEBI" id="CHEBI:18420"/>
    </ligand>
</feature>
<dbReference type="InterPro" id="IPR005844">
    <property type="entry name" value="A-D-PHexomutase_a/b/a-I"/>
</dbReference>
<feature type="binding site" description="via phosphate group" evidence="9">
    <location>
        <position position="101"/>
    </location>
    <ligand>
        <name>Mg(2+)</name>
        <dbReference type="ChEBI" id="CHEBI:18420"/>
    </ligand>
</feature>
<dbReference type="GO" id="GO:0006048">
    <property type="term" value="P:UDP-N-acetylglucosamine biosynthetic process"/>
    <property type="evidence" value="ECO:0007669"/>
    <property type="project" value="TreeGrafter"/>
</dbReference>
<feature type="modified residue" description="Phosphoserine" evidence="9">
    <location>
        <position position="101"/>
    </location>
</feature>
<dbReference type="NCBIfam" id="TIGR01455">
    <property type="entry name" value="glmM"/>
    <property type="match status" value="1"/>
</dbReference>
<feature type="domain" description="Alpha-D-phosphohexomutase alpha/beta/alpha" evidence="15">
    <location>
        <begin position="258"/>
        <end position="368"/>
    </location>
</feature>
<evidence type="ECO:0000256" key="10">
    <source>
        <dbReference type="RuleBase" id="RU004326"/>
    </source>
</evidence>
<dbReference type="PROSITE" id="PS00710">
    <property type="entry name" value="PGM_PMM"/>
    <property type="match status" value="1"/>
</dbReference>
<evidence type="ECO:0000256" key="5">
    <source>
        <dbReference type="ARBA" id="ARBA00023235"/>
    </source>
</evidence>
<dbReference type="InterPro" id="IPR016066">
    <property type="entry name" value="A-D-PHexomutase_CS"/>
</dbReference>
<evidence type="ECO:0000259" key="12">
    <source>
        <dbReference type="Pfam" id="PF00408"/>
    </source>
</evidence>
<comment type="cofactor">
    <cofactor evidence="9">
        <name>Mg(2+)</name>
        <dbReference type="ChEBI" id="CHEBI:18420"/>
    </cofactor>
    <text evidence="9">Binds 1 Mg(2+) ion per subunit.</text>
</comment>
<evidence type="ECO:0000256" key="4">
    <source>
        <dbReference type="ARBA" id="ARBA00022842"/>
    </source>
</evidence>
<dbReference type="InterPro" id="IPR005845">
    <property type="entry name" value="A-D-PHexomutase_a/b/a-II"/>
</dbReference>
<dbReference type="NCBIfam" id="NF008139">
    <property type="entry name" value="PRK10887.1"/>
    <property type="match status" value="1"/>
</dbReference>
<dbReference type="InterPro" id="IPR005843">
    <property type="entry name" value="A-D-PHexomutase_C"/>
</dbReference>
<feature type="binding site" evidence="9">
    <location>
        <position position="245"/>
    </location>
    <ligand>
        <name>Mg(2+)</name>
        <dbReference type="ChEBI" id="CHEBI:18420"/>
    </ligand>
</feature>
<dbReference type="GO" id="GO:0005829">
    <property type="term" value="C:cytosol"/>
    <property type="evidence" value="ECO:0007669"/>
    <property type="project" value="TreeGrafter"/>
</dbReference>
<dbReference type="CDD" id="cd05802">
    <property type="entry name" value="GlmM"/>
    <property type="match status" value="1"/>
</dbReference>
<accession>A0A949JWT3</accession>
<evidence type="ECO:0000259" key="14">
    <source>
        <dbReference type="Pfam" id="PF02879"/>
    </source>
</evidence>
<comment type="caution">
    <text evidence="16">The sequence shown here is derived from an EMBL/GenBank/DDBJ whole genome shotgun (WGS) entry which is preliminary data.</text>
</comment>
<dbReference type="EMBL" id="JAHQCW010000011">
    <property type="protein sequence ID" value="MBU9736613.1"/>
    <property type="molecule type" value="Genomic_DNA"/>
</dbReference>
<dbReference type="RefSeq" id="WP_238721393.1">
    <property type="nucleotide sequence ID" value="NZ_JAHQCW010000011.1"/>
</dbReference>
<dbReference type="FunFam" id="3.40.120.10:FF:000002">
    <property type="entry name" value="Phosphoglucosamine mutase"/>
    <property type="match status" value="1"/>
</dbReference>
<dbReference type="InterPro" id="IPR016055">
    <property type="entry name" value="A-D-PHexomutase_a/b/a-I/II/III"/>
</dbReference>
<dbReference type="Gene3D" id="3.40.120.10">
    <property type="entry name" value="Alpha-D-Glucose-1,6-Bisphosphate, subunit A, domain 3"/>
    <property type="match status" value="3"/>
</dbReference>
<dbReference type="InterPro" id="IPR005841">
    <property type="entry name" value="Alpha-D-phosphohexomutase_SF"/>
</dbReference>
<dbReference type="InterPro" id="IPR005846">
    <property type="entry name" value="A-D-PHexomutase_a/b/a-III"/>
</dbReference>
<dbReference type="Gene3D" id="3.30.310.50">
    <property type="entry name" value="Alpha-D-phosphohexomutase, C-terminal domain"/>
    <property type="match status" value="1"/>
</dbReference>
<protein>
    <recommendedName>
        <fullName evidence="8 9">Phosphoglucosamine mutase</fullName>
        <ecNumber evidence="7 9">5.4.2.10</ecNumber>
    </recommendedName>
</protein>
<dbReference type="EC" id="5.4.2.10" evidence="7 9"/>
<evidence type="ECO:0000256" key="2">
    <source>
        <dbReference type="ARBA" id="ARBA00022553"/>
    </source>
</evidence>
<organism evidence="16 17">
    <name type="scientific">Diplocloster agilis</name>
    <dbReference type="NCBI Taxonomy" id="2850323"/>
    <lineage>
        <taxon>Bacteria</taxon>
        <taxon>Bacillati</taxon>
        <taxon>Bacillota</taxon>
        <taxon>Clostridia</taxon>
        <taxon>Lachnospirales</taxon>
        <taxon>Lachnospiraceae</taxon>
        <taxon>Diplocloster</taxon>
    </lineage>
</organism>
<dbReference type="PANTHER" id="PTHR42946:SF1">
    <property type="entry name" value="PHOSPHOGLUCOMUTASE (ALPHA-D-GLUCOSE-1,6-BISPHOSPHATE-DEPENDENT)"/>
    <property type="match status" value="1"/>
</dbReference>
<name>A0A949JWT3_9FIRM</name>
<dbReference type="SUPFAM" id="SSF55957">
    <property type="entry name" value="Phosphoglucomutase, C-terminal domain"/>
    <property type="match status" value="1"/>
</dbReference>
<dbReference type="Pfam" id="PF02880">
    <property type="entry name" value="PGM_PMM_III"/>
    <property type="match status" value="1"/>
</dbReference>
<evidence type="ECO:0000256" key="8">
    <source>
        <dbReference type="ARBA" id="ARBA00068193"/>
    </source>
</evidence>
<evidence type="ECO:0000313" key="16">
    <source>
        <dbReference type="EMBL" id="MBU9736613.1"/>
    </source>
</evidence>
<evidence type="ECO:0000259" key="13">
    <source>
        <dbReference type="Pfam" id="PF02878"/>
    </source>
</evidence>
<keyword evidence="5 9" id="KW-0413">Isomerase</keyword>
<dbReference type="Pfam" id="PF00408">
    <property type="entry name" value="PGM_PMM_IV"/>
    <property type="match status" value="1"/>
</dbReference>
<evidence type="ECO:0000256" key="1">
    <source>
        <dbReference type="ARBA" id="ARBA00010231"/>
    </source>
</evidence>
<dbReference type="InterPro" id="IPR036900">
    <property type="entry name" value="A-D-PHexomutase_C_sf"/>
</dbReference>
<keyword evidence="17" id="KW-1185">Reference proteome</keyword>
<dbReference type="AlphaFoldDB" id="A0A949JWT3"/>
<evidence type="ECO:0000256" key="6">
    <source>
        <dbReference type="ARBA" id="ARBA00050364"/>
    </source>
</evidence>